<dbReference type="InterPro" id="IPR024171">
    <property type="entry name" value="SRK-like_kinase"/>
</dbReference>
<evidence type="ECO:0000256" key="15">
    <source>
        <dbReference type="ARBA" id="ARBA00023180"/>
    </source>
</evidence>
<dbReference type="GO" id="GO:0030246">
    <property type="term" value="F:carbohydrate binding"/>
    <property type="evidence" value="ECO:0007669"/>
    <property type="project" value="UniProtKB-KW"/>
</dbReference>
<evidence type="ECO:0000313" key="23">
    <source>
        <dbReference type="EMBL" id="KAG6714613.1"/>
    </source>
</evidence>
<dbReference type="CDD" id="cd00028">
    <property type="entry name" value="B_lectin"/>
    <property type="match status" value="1"/>
</dbReference>
<keyword evidence="2 18" id="KW-0723">Serine/threonine-protein kinase</keyword>
<dbReference type="InterPro" id="IPR001480">
    <property type="entry name" value="Bulb-type_lectin_dom"/>
</dbReference>
<keyword evidence="5 20" id="KW-0812">Transmembrane</keyword>
<dbReference type="FunFam" id="2.90.10.10:FF:000013">
    <property type="entry name" value="G-type lectin S-receptor-like serine/threonine-protein kinase LECRK1"/>
    <property type="match status" value="1"/>
</dbReference>
<dbReference type="Pfam" id="PF01453">
    <property type="entry name" value="B_lectin"/>
    <property type="match status" value="1"/>
</dbReference>
<dbReference type="FunFam" id="3.30.200.20:FF:000059">
    <property type="entry name" value="S-receptor-like serine/threonine-protein kinase"/>
    <property type="match status" value="1"/>
</dbReference>
<dbReference type="PROSITE" id="PS50927">
    <property type="entry name" value="BULB_LECTIN"/>
    <property type="match status" value="1"/>
</dbReference>
<dbReference type="Pfam" id="PF00069">
    <property type="entry name" value="Pkinase"/>
    <property type="match status" value="1"/>
</dbReference>
<keyword evidence="12 20" id="KW-0472">Membrane</keyword>
<dbReference type="GO" id="GO:0005524">
    <property type="term" value="F:ATP binding"/>
    <property type="evidence" value="ECO:0007669"/>
    <property type="project" value="UniProtKB-UniRule"/>
</dbReference>
<keyword evidence="14" id="KW-0675">Receptor</keyword>
<dbReference type="PANTHER" id="PTHR47976">
    <property type="entry name" value="G-TYPE LECTIN S-RECEPTOR-LIKE SERINE/THREONINE-PROTEIN KINASE SD2-5"/>
    <property type="match status" value="1"/>
</dbReference>
<dbReference type="EC" id="2.7.11.1" evidence="18"/>
<evidence type="ECO:0000256" key="12">
    <source>
        <dbReference type="ARBA" id="ARBA00023136"/>
    </source>
</evidence>
<evidence type="ECO:0000256" key="5">
    <source>
        <dbReference type="ARBA" id="ARBA00022692"/>
    </source>
</evidence>
<dbReference type="InterPro" id="IPR008271">
    <property type="entry name" value="Ser/Thr_kinase_AS"/>
</dbReference>
<evidence type="ECO:0000259" key="22">
    <source>
        <dbReference type="PROSITE" id="PS50927"/>
    </source>
</evidence>
<comment type="catalytic activity">
    <reaction evidence="17 18">
        <text>L-seryl-[protein] + ATP = O-phospho-L-seryl-[protein] + ADP + H(+)</text>
        <dbReference type="Rhea" id="RHEA:17989"/>
        <dbReference type="Rhea" id="RHEA-COMP:9863"/>
        <dbReference type="Rhea" id="RHEA-COMP:11604"/>
        <dbReference type="ChEBI" id="CHEBI:15378"/>
        <dbReference type="ChEBI" id="CHEBI:29999"/>
        <dbReference type="ChEBI" id="CHEBI:30616"/>
        <dbReference type="ChEBI" id="CHEBI:83421"/>
        <dbReference type="ChEBI" id="CHEBI:456216"/>
        <dbReference type="EC" id="2.7.11.1"/>
    </reaction>
</comment>
<keyword evidence="3" id="KW-0245">EGF-like domain</keyword>
<evidence type="ECO:0000256" key="9">
    <source>
        <dbReference type="ARBA" id="ARBA00022777"/>
    </source>
</evidence>
<evidence type="ECO:0000256" key="10">
    <source>
        <dbReference type="ARBA" id="ARBA00022840"/>
    </source>
</evidence>
<comment type="similarity">
    <text evidence="18">Belongs to the protein kinase superfamily. Ser/Thr protein kinase family.</text>
</comment>
<evidence type="ECO:0000256" key="8">
    <source>
        <dbReference type="ARBA" id="ARBA00022741"/>
    </source>
</evidence>
<sequence>MNQLFTVDHHVGLRLVLSLLPMAPTTLANIHRPLLHLLLLLLVLVMVSHIPSAMSQAFNNVTAGYYLVATNECVPWTSPSGDFAFGFCSLPGQEDQFLLAIWFATIPEKTIVWSANRDYPADRDSIVKLTTAGQLVLTKSDGLPLWASDNPGNVPISHGAMLDTGNFVITSTNSSIIWESFKNPTNTILPAQVFGVGNSLLSSRSESNFQQGKFQLRLTGNYDLMLNQINVYTENPYDAYYIDRNVLELILDKSGYLQIRNSPSGDISNLTTESVVNGEESYYRATLDFDGVFRLYAHPKKFNNGNRSWSTVRSVPENICLSILDYLGSGPCGYSSICALAPDGKTDCNCPPGFSLMDVSDKYGGCKPDNTSYMQQCDQKGSVIAEEYYELLDMKFVDWPLAAYDLLQPTTEFECRTSCLRDCFCAVAIFQDPKYNYGIGRCWKKKLPLSNGRLNMSTVDRKALFKTLKSEYNSSSQNPNHPNPGGGKQNKEILILAVLLGASVFLNLFSLASIFLVVCCMWQRKLPNFYSILNTKDPDMNMRSFTYKELEEATDGFKEELGRGSFGNVYKGVLVSSYSKKVAVKKLDKVLKDGEKEFKTEVTVIGQTHHKNLVRLVGYCDEGEHRLLVYEFMYNGSLSSFLFGVLRPSWQRRMQIASGIARGLVYLHEECSTQIIHCDIKPQNILLDDSFTPKISDFGLAKLLMNHQTRTLTGIRGTKGYVAPEWFRNTPVTVKVDVYSFGVMLLEIICCRRCVEIEMEKAAILIEWAYECYSEGKLEKLVENDEEALSDLRMVQKSVKVAIWCVQDLPSLRPSMREVTHMLEGILEVSAPPCPFLYSSMSGSDR</sequence>
<dbReference type="CDD" id="cd14066">
    <property type="entry name" value="STKc_IRAK"/>
    <property type="match status" value="1"/>
</dbReference>
<keyword evidence="11 20" id="KW-1133">Transmembrane helix</keyword>
<accession>A0A922F2A1</accession>
<evidence type="ECO:0000256" key="6">
    <source>
        <dbReference type="ARBA" id="ARBA00022729"/>
    </source>
</evidence>
<dbReference type="SMART" id="SM00220">
    <property type="entry name" value="S_TKc"/>
    <property type="match status" value="1"/>
</dbReference>
<evidence type="ECO:0000256" key="2">
    <source>
        <dbReference type="ARBA" id="ARBA00022527"/>
    </source>
</evidence>
<comment type="subcellular location">
    <subcellularLocation>
        <location evidence="1">Membrane</location>
        <topology evidence="1">Single-pass type I membrane protein</topology>
    </subcellularLocation>
</comment>
<keyword evidence="8 18" id="KW-0547">Nucleotide-binding</keyword>
<dbReference type="GO" id="GO:0004674">
    <property type="term" value="F:protein serine/threonine kinase activity"/>
    <property type="evidence" value="ECO:0007669"/>
    <property type="project" value="UniProtKB-KW"/>
</dbReference>
<feature type="domain" description="Bulb-type lectin" evidence="22">
    <location>
        <begin position="58"/>
        <end position="182"/>
    </location>
</feature>
<evidence type="ECO:0000256" key="17">
    <source>
        <dbReference type="ARBA" id="ARBA00048679"/>
    </source>
</evidence>
<evidence type="ECO:0000259" key="21">
    <source>
        <dbReference type="PROSITE" id="PS50011"/>
    </source>
</evidence>
<evidence type="ECO:0000256" key="14">
    <source>
        <dbReference type="ARBA" id="ARBA00023170"/>
    </source>
</evidence>
<feature type="transmembrane region" description="Helical" evidence="20">
    <location>
        <begin position="493"/>
        <end position="522"/>
    </location>
</feature>
<keyword evidence="4 18" id="KW-0808">Transferase</keyword>
<evidence type="ECO:0000256" key="19">
    <source>
        <dbReference type="PROSITE-ProRule" id="PRU10141"/>
    </source>
</evidence>
<dbReference type="Proteomes" id="UP000811246">
    <property type="component" value="Chromosome 5"/>
</dbReference>
<evidence type="ECO:0000256" key="13">
    <source>
        <dbReference type="ARBA" id="ARBA00023157"/>
    </source>
</evidence>
<dbReference type="GO" id="GO:0016020">
    <property type="term" value="C:membrane"/>
    <property type="evidence" value="ECO:0007669"/>
    <property type="project" value="UniProtKB-SubCell"/>
</dbReference>
<dbReference type="PROSITE" id="PS50011">
    <property type="entry name" value="PROTEIN_KINASE_DOM"/>
    <property type="match status" value="1"/>
</dbReference>
<dbReference type="InterPro" id="IPR017441">
    <property type="entry name" value="Protein_kinase_ATP_BS"/>
</dbReference>
<evidence type="ECO:0000313" key="24">
    <source>
        <dbReference type="Proteomes" id="UP000811246"/>
    </source>
</evidence>
<keyword evidence="9 18" id="KW-0418">Kinase</keyword>
<dbReference type="FunFam" id="2.90.10.30:FF:000001">
    <property type="entry name" value="Serine/threonine-protein kinase"/>
    <property type="match status" value="1"/>
</dbReference>
<feature type="binding site" evidence="19">
    <location>
        <position position="586"/>
    </location>
    <ligand>
        <name>ATP</name>
        <dbReference type="ChEBI" id="CHEBI:30616"/>
    </ligand>
</feature>
<evidence type="ECO:0000256" key="4">
    <source>
        <dbReference type="ARBA" id="ARBA00022679"/>
    </source>
</evidence>
<keyword evidence="7" id="KW-0430">Lectin</keyword>
<evidence type="ECO:0000256" key="11">
    <source>
        <dbReference type="ARBA" id="ARBA00022989"/>
    </source>
</evidence>
<evidence type="ECO:0000256" key="7">
    <source>
        <dbReference type="ARBA" id="ARBA00022734"/>
    </source>
</evidence>
<evidence type="ECO:0000256" key="18">
    <source>
        <dbReference type="PIRNR" id="PIRNR000641"/>
    </source>
</evidence>
<dbReference type="AlphaFoldDB" id="A0A922F2A1"/>
<evidence type="ECO:0000256" key="3">
    <source>
        <dbReference type="ARBA" id="ARBA00022536"/>
    </source>
</evidence>
<protein>
    <recommendedName>
        <fullName evidence="18">Receptor-like serine/threonine-protein kinase</fullName>
        <ecNumber evidence="18">2.7.11.1</ecNumber>
    </recommendedName>
</protein>
<dbReference type="PROSITE" id="PS00107">
    <property type="entry name" value="PROTEIN_KINASE_ATP"/>
    <property type="match status" value="1"/>
</dbReference>
<dbReference type="PIRSF" id="PIRSF000641">
    <property type="entry name" value="SRK"/>
    <property type="match status" value="1"/>
</dbReference>
<organism evidence="23 24">
    <name type="scientific">Carya illinoinensis</name>
    <name type="common">Pecan</name>
    <dbReference type="NCBI Taxonomy" id="32201"/>
    <lineage>
        <taxon>Eukaryota</taxon>
        <taxon>Viridiplantae</taxon>
        <taxon>Streptophyta</taxon>
        <taxon>Embryophyta</taxon>
        <taxon>Tracheophyta</taxon>
        <taxon>Spermatophyta</taxon>
        <taxon>Magnoliopsida</taxon>
        <taxon>eudicotyledons</taxon>
        <taxon>Gunneridae</taxon>
        <taxon>Pentapetalae</taxon>
        <taxon>rosids</taxon>
        <taxon>fabids</taxon>
        <taxon>Fagales</taxon>
        <taxon>Juglandaceae</taxon>
        <taxon>Carya</taxon>
    </lineage>
</organism>
<dbReference type="FunFam" id="1.10.510.10:FF:000237">
    <property type="entry name" value="G-type lectin S-receptor-like serine/threonine-protein kinase"/>
    <property type="match status" value="1"/>
</dbReference>
<proteinExistence type="inferred from homology"/>
<dbReference type="EMBL" id="CM031829">
    <property type="protein sequence ID" value="KAG6714613.1"/>
    <property type="molecule type" value="Genomic_DNA"/>
</dbReference>
<comment type="catalytic activity">
    <reaction evidence="16 18">
        <text>L-threonyl-[protein] + ATP = O-phospho-L-threonyl-[protein] + ADP + H(+)</text>
        <dbReference type="Rhea" id="RHEA:46608"/>
        <dbReference type="Rhea" id="RHEA-COMP:11060"/>
        <dbReference type="Rhea" id="RHEA-COMP:11605"/>
        <dbReference type="ChEBI" id="CHEBI:15378"/>
        <dbReference type="ChEBI" id="CHEBI:30013"/>
        <dbReference type="ChEBI" id="CHEBI:30616"/>
        <dbReference type="ChEBI" id="CHEBI:61977"/>
        <dbReference type="ChEBI" id="CHEBI:456216"/>
        <dbReference type="EC" id="2.7.11.1"/>
    </reaction>
</comment>
<gene>
    <name evidence="23" type="ORF">I3842_05G210000</name>
</gene>
<evidence type="ECO:0000256" key="16">
    <source>
        <dbReference type="ARBA" id="ARBA00047899"/>
    </source>
</evidence>
<dbReference type="PROSITE" id="PS00108">
    <property type="entry name" value="PROTEIN_KINASE_ST"/>
    <property type="match status" value="1"/>
</dbReference>
<dbReference type="PANTHER" id="PTHR47976:SF105">
    <property type="entry name" value="RECEPTOR-LIKE SERINE_THREONINE-PROTEIN KINASE"/>
    <property type="match status" value="1"/>
</dbReference>
<name>A0A922F2A1_CARIL</name>
<evidence type="ECO:0000256" key="20">
    <source>
        <dbReference type="SAM" id="Phobius"/>
    </source>
</evidence>
<keyword evidence="15" id="KW-0325">Glycoprotein</keyword>
<keyword evidence="13" id="KW-1015">Disulfide bond</keyword>
<evidence type="ECO:0000256" key="1">
    <source>
        <dbReference type="ARBA" id="ARBA00004479"/>
    </source>
</evidence>
<dbReference type="InterPro" id="IPR051343">
    <property type="entry name" value="G-type_lectin_kinases/EP1-like"/>
</dbReference>
<reference evidence="23" key="1">
    <citation type="submission" date="2021-01" db="EMBL/GenBank/DDBJ databases">
        <authorList>
            <person name="Lovell J.T."/>
            <person name="Bentley N."/>
            <person name="Bhattarai G."/>
            <person name="Jenkins J.W."/>
            <person name="Sreedasyam A."/>
            <person name="Alarcon Y."/>
            <person name="Bock C."/>
            <person name="Boston L."/>
            <person name="Carlson J."/>
            <person name="Cervantes K."/>
            <person name="Clermont K."/>
            <person name="Krom N."/>
            <person name="Kubenka K."/>
            <person name="Mamidi S."/>
            <person name="Mattison C."/>
            <person name="Monteros M."/>
            <person name="Pisani C."/>
            <person name="Plott C."/>
            <person name="Rajasekar S."/>
            <person name="Rhein H.S."/>
            <person name="Rohla C."/>
            <person name="Song M."/>
            <person name="Hilaire R.S."/>
            <person name="Shu S."/>
            <person name="Wells L."/>
            <person name="Wang X."/>
            <person name="Webber J."/>
            <person name="Heerema R.J."/>
            <person name="Klein P."/>
            <person name="Conner P."/>
            <person name="Grauke L."/>
            <person name="Grimwood J."/>
            <person name="Schmutz J."/>
            <person name="Randall J.J."/>
        </authorList>
    </citation>
    <scope>NUCLEOTIDE SEQUENCE</scope>
    <source>
        <tissue evidence="23">Leaf</tissue>
    </source>
</reference>
<dbReference type="SMART" id="SM00108">
    <property type="entry name" value="B_lectin"/>
    <property type="match status" value="1"/>
</dbReference>
<comment type="caution">
    <text evidence="23">The sequence shown here is derived from an EMBL/GenBank/DDBJ whole genome shotgun (WGS) entry which is preliminary data.</text>
</comment>
<dbReference type="InterPro" id="IPR000719">
    <property type="entry name" value="Prot_kinase_dom"/>
</dbReference>
<keyword evidence="6" id="KW-0732">Signal</keyword>
<feature type="domain" description="Protein kinase" evidence="21">
    <location>
        <begin position="555"/>
        <end position="837"/>
    </location>
</feature>
<keyword evidence="10 18" id="KW-0067">ATP-binding</keyword>